<dbReference type="PANTHER" id="PTHR13720">
    <property type="entry name" value="WD-40 REPEAT PROTEIN"/>
    <property type="match status" value="1"/>
</dbReference>
<dbReference type="GO" id="GO:0005929">
    <property type="term" value="C:cilium"/>
    <property type="evidence" value="ECO:0007669"/>
    <property type="project" value="UniProtKB-ARBA"/>
</dbReference>
<feature type="domain" description="WDR90/POC16 second beta-propeller" evidence="6">
    <location>
        <begin position="335"/>
        <end position="629"/>
    </location>
</feature>
<evidence type="ECO:0000313" key="8">
    <source>
        <dbReference type="EMBL" id="NXX82299.1"/>
    </source>
</evidence>
<dbReference type="SUPFAM" id="SSF50998">
    <property type="entry name" value="Quinoprotein alcohol dehydrogenase-like"/>
    <property type="match status" value="1"/>
</dbReference>
<feature type="domain" description="WDR90 4th beta-propeller" evidence="5">
    <location>
        <begin position="1142"/>
        <end position="1183"/>
    </location>
</feature>
<proteinExistence type="predicted"/>
<evidence type="ECO:0000256" key="4">
    <source>
        <dbReference type="PROSITE-ProRule" id="PRU00221"/>
    </source>
</evidence>
<dbReference type="OrthoDB" id="6252103at2759"/>
<feature type="repeat" description="WD" evidence="4">
    <location>
        <begin position="1136"/>
        <end position="1177"/>
    </location>
</feature>
<keyword evidence="3" id="KW-0677">Repeat</keyword>
<dbReference type="Pfam" id="PF23409">
    <property type="entry name" value="Beta-prop_EML"/>
    <property type="match status" value="1"/>
</dbReference>
<dbReference type="PROSITE" id="PS00678">
    <property type="entry name" value="WD_REPEATS_1"/>
    <property type="match status" value="1"/>
</dbReference>
<organism evidence="8 9">
    <name type="scientific">Urocolius indicus</name>
    <name type="common">Red-faced mousebird</name>
    <name type="synonym">Colius indicus</name>
    <dbReference type="NCBI Taxonomy" id="458196"/>
    <lineage>
        <taxon>Eukaryota</taxon>
        <taxon>Metazoa</taxon>
        <taxon>Chordata</taxon>
        <taxon>Craniata</taxon>
        <taxon>Vertebrata</taxon>
        <taxon>Euteleostomi</taxon>
        <taxon>Archelosauria</taxon>
        <taxon>Archosauria</taxon>
        <taxon>Dinosauria</taxon>
        <taxon>Saurischia</taxon>
        <taxon>Theropoda</taxon>
        <taxon>Coelurosauria</taxon>
        <taxon>Aves</taxon>
        <taxon>Neognathae</taxon>
        <taxon>Neoaves</taxon>
        <taxon>Telluraves</taxon>
        <taxon>Coraciimorphae</taxon>
        <taxon>Coliiformes</taxon>
        <taxon>Coliidae</taxon>
        <taxon>Urocolius</taxon>
    </lineage>
</organism>
<dbReference type="EMBL" id="WBNH01008118">
    <property type="protein sequence ID" value="NXX82299.1"/>
    <property type="molecule type" value="Genomic_DNA"/>
</dbReference>
<dbReference type="PROSITE" id="PS50294">
    <property type="entry name" value="WD_REPEATS_REGION"/>
    <property type="match status" value="2"/>
</dbReference>
<evidence type="ECO:0000256" key="3">
    <source>
        <dbReference type="ARBA" id="ARBA00022737"/>
    </source>
</evidence>
<dbReference type="FunFam" id="2.130.10.10:FF:000522">
    <property type="entry name" value="WD repeat domain 90"/>
    <property type="match status" value="1"/>
</dbReference>
<dbReference type="Proteomes" id="UP000654395">
    <property type="component" value="Unassembled WGS sequence"/>
</dbReference>
<dbReference type="GO" id="GO:0005874">
    <property type="term" value="C:microtubule"/>
    <property type="evidence" value="ECO:0007669"/>
    <property type="project" value="UniProtKB-KW"/>
</dbReference>
<keyword evidence="1 4" id="KW-0853">WD repeat</keyword>
<dbReference type="PANTHER" id="PTHR13720:SF24">
    <property type="entry name" value="WD REPEAT-CONTAINING PROTEIN 90"/>
    <property type="match status" value="1"/>
</dbReference>
<dbReference type="AlphaFoldDB" id="A0A852KX38"/>
<evidence type="ECO:0000259" key="7">
    <source>
        <dbReference type="Pfam" id="PF23409"/>
    </source>
</evidence>
<feature type="non-terminal residue" evidence="8">
    <location>
        <position position="1183"/>
    </location>
</feature>
<protein>
    <submittedName>
        <fullName evidence="8">WDR90 protein</fullName>
    </submittedName>
</protein>
<keyword evidence="9" id="KW-1185">Reference proteome</keyword>
<keyword evidence="2" id="KW-0493">Microtubule</keyword>
<dbReference type="Pfam" id="PF00400">
    <property type="entry name" value="WD40"/>
    <property type="match status" value="2"/>
</dbReference>
<dbReference type="Pfam" id="PF23393">
    <property type="entry name" value="Beta-prop_WDR90_POC16_2nd"/>
    <property type="match status" value="1"/>
</dbReference>
<dbReference type="InterPro" id="IPR036322">
    <property type="entry name" value="WD40_repeat_dom_sf"/>
</dbReference>
<comment type="caution">
    <text evidence="8">The sequence shown here is derived from an EMBL/GenBank/DDBJ whole genome shotgun (WGS) entry which is preliminary data.</text>
</comment>
<evidence type="ECO:0000256" key="1">
    <source>
        <dbReference type="ARBA" id="ARBA00022574"/>
    </source>
</evidence>
<dbReference type="SUPFAM" id="SSF50978">
    <property type="entry name" value="WD40 repeat-like"/>
    <property type="match status" value="2"/>
</dbReference>
<dbReference type="InterPro" id="IPR015943">
    <property type="entry name" value="WD40/YVTN_repeat-like_dom_sf"/>
</dbReference>
<evidence type="ECO:0000256" key="2">
    <source>
        <dbReference type="ARBA" id="ARBA00022701"/>
    </source>
</evidence>
<name>A0A852KX38_UROIN</name>
<dbReference type="GO" id="GO:0005814">
    <property type="term" value="C:centriole"/>
    <property type="evidence" value="ECO:0007669"/>
    <property type="project" value="TreeGrafter"/>
</dbReference>
<evidence type="ECO:0000313" key="9">
    <source>
        <dbReference type="Proteomes" id="UP000654395"/>
    </source>
</evidence>
<dbReference type="InterPro" id="IPR055441">
    <property type="entry name" value="Beta-prop_WDR90_POC16_2nd"/>
</dbReference>
<feature type="non-terminal residue" evidence="8">
    <location>
        <position position="1"/>
    </location>
</feature>
<dbReference type="Pfam" id="PF23342">
    <property type="entry name" value="WDR90_beta-prop_4th"/>
    <property type="match status" value="1"/>
</dbReference>
<dbReference type="InterPro" id="IPR019775">
    <property type="entry name" value="WD40_repeat_CS"/>
</dbReference>
<accession>A0A852KX38</accession>
<evidence type="ECO:0000259" key="5">
    <source>
        <dbReference type="Pfam" id="PF23342"/>
    </source>
</evidence>
<sequence length="1183" mass="127608">LPDPILRLRTIIGFGGCSTRWVLWTQDSSVVVYPCHAVIVALHIHTGEQRFFMGHTDKRVLLAALSLLCSSLNTPIHSLSPSPAPLCSSQPLPQLCARLWPRCSPSMVVVWNTAQVTRGGEVAVLAKAHTDVDIQALKIAFFDDTRMVSCGRASVRLWRLKAGFLRSCPVALGQFQSLEFTDLTFEETQEAERDLQGHTLFVCSSSGHVLELDYESVCVRSVRRLLPTRPQHCPGQEQPACGAGPGIAINSISISSAFCATGSEDGYLRLWPRDFSAVVLEAEHEAAVSCVCISPDGRRVLSSTAAGSLGCLDIASWGYSTLMRSHGDSVLAFSIQGLWKHMATVSQDNTIRVWDLSSMQQLYDFTAADETPCAVAFHPAQHLLACGFDSGTVRIFDLASSDLLVEHRQHHTVITGLTFTPDGKFMFSSCLQGTLALYSCTEQKSHVLRVLGKEGKGRSGGSSILGGKEGKGLGAPEHWLEGKGSTPCLKVFTQQLLVSQLLRVDISTLDVNCRALGSAARVCFAPSPRGELLVSTSARKLLVLDVRTGRLVREVSGVHKLCCSSLAPSRDGRYLLTAGDKVLKVWDYQMRFDVNFQVFIGHSEPVRQVAFSPDQQHVLSVGDAIFLWDFLAAPEGSEQLKDACGSPGQTVPVPPLSSALCLAVSPVHPAACPGKELLPGKATIGFVWGKAPCPAQQQGASFPSLQLLTSSLRSCCGSTGCSLPLSLCVCVCVDVPTERATSPGLGAAPSQEHHPQRSCFLLCLAELREGSTRAQSQSPIRPDSYRHFTPRFKASQLPQSFSSPPAGSEVLKLKAVMGYNGNGRGNMVWSPDTGFFAYTCGCIIVVEDLHSGSQSHWLGHTEEISVLAISHNAQVLASASGRRNGDSHCQICIWNIQDGVCTANLFHHQTQVQAMAFSGDDRLLVTLGDYNDQSLALWDTCNLQLLAATGLSQPAHDVAFSPSSPQELVCVGKGALMFWLLEQQGADVSLKVHRAPAPAVLGPVELTCVCYGAEALLYTGTNSGHICVWDTQHRHCFMTWEADEGEIGVLVCAHNRLLSGSNTKRIRLWAAAAVPELRLKGPCARSSSVLLEHEMPLDGTIVSAAFDESLEMGIVGTTAGTLWYINWAESTSIRLISGHRSKVTAVGFSPDETHCATCGEDGSVRLWSLGSMELVVQFQVLNQ</sequence>
<feature type="domain" description="EML-like first beta-propeller" evidence="7">
    <location>
        <begin position="853"/>
        <end position="1071"/>
    </location>
</feature>
<evidence type="ECO:0000259" key="6">
    <source>
        <dbReference type="Pfam" id="PF23393"/>
    </source>
</evidence>
<dbReference type="SMART" id="SM00320">
    <property type="entry name" value="WD40"/>
    <property type="match status" value="13"/>
</dbReference>
<dbReference type="InterPro" id="IPR050630">
    <property type="entry name" value="WD_repeat_EMAP"/>
</dbReference>
<reference evidence="8" key="1">
    <citation type="submission" date="2020-02" db="EMBL/GenBank/DDBJ databases">
        <title>Bird 10,000 Genomes (B10K) Project - Family phase.</title>
        <authorList>
            <person name="Zhang G."/>
        </authorList>
    </citation>
    <scope>NUCLEOTIDE SEQUENCE</scope>
    <source>
        <strain evidence="8">B10K-DU-030-59</strain>
    </source>
</reference>
<dbReference type="InterPro" id="IPR055440">
    <property type="entry name" value="Beta-prop_WDR90_4th"/>
</dbReference>
<gene>
    <name evidence="8" type="primary">Wdr90_1</name>
    <name evidence="8" type="ORF">UROIND_R02816</name>
</gene>
<dbReference type="PROSITE" id="PS50082">
    <property type="entry name" value="WD_REPEATS_2"/>
    <property type="match status" value="2"/>
</dbReference>
<dbReference type="InterPro" id="IPR011047">
    <property type="entry name" value="Quinoprotein_ADH-like_sf"/>
</dbReference>
<dbReference type="InterPro" id="IPR055439">
    <property type="entry name" value="Beta-prop_EML_1st"/>
</dbReference>
<dbReference type="Gene3D" id="2.130.10.10">
    <property type="entry name" value="YVTN repeat-like/Quinoprotein amine dehydrogenase"/>
    <property type="match status" value="5"/>
</dbReference>
<feature type="repeat" description="WD" evidence="4">
    <location>
        <begin position="323"/>
        <end position="364"/>
    </location>
</feature>
<dbReference type="InterPro" id="IPR001680">
    <property type="entry name" value="WD40_rpt"/>
</dbReference>